<evidence type="ECO:0000313" key="2">
    <source>
        <dbReference type="Proteomes" id="UP000231192"/>
    </source>
</evidence>
<name>A0A2H0UCM1_9BACT</name>
<evidence type="ECO:0008006" key="3">
    <source>
        <dbReference type="Google" id="ProtNLM"/>
    </source>
</evidence>
<accession>A0A2H0UCM1</accession>
<sequence>MKIKMTYLTWLLFPLALLAWIAVGLFAWTIQGDEADRLLRTQTIQESESREATALRLHSIVQDTESERAQLDSLVTVDVVSVVDMLEETGKAAGVKVTVINVLPEGVAAIGAGNANIVATGFVIEAHGRFSALMHVLQLLETLPIPSTLGRLDIELVPNPSGSSSTWGMNAYIRVLTAEEVSS</sequence>
<reference evidence="2" key="1">
    <citation type="submission" date="2017-09" db="EMBL/GenBank/DDBJ databases">
        <title>Depth-based differentiation of microbial function through sediment-hosted aquifers and enrichment of novel symbionts in the deep terrestrial subsurface.</title>
        <authorList>
            <person name="Probst A.J."/>
            <person name="Ladd B."/>
            <person name="Jarett J.K."/>
            <person name="Geller-Mcgrath D.E."/>
            <person name="Sieber C.M.K."/>
            <person name="Emerson J.B."/>
            <person name="Anantharaman K."/>
            <person name="Thomas B.C."/>
            <person name="Malmstrom R."/>
            <person name="Stieglmeier M."/>
            <person name="Klingl A."/>
            <person name="Woyke T."/>
            <person name="Ryan C.M."/>
            <person name="Banfield J.F."/>
        </authorList>
    </citation>
    <scope>NUCLEOTIDE SEQUENCE [LARGE SCALE GENOMIC DNA]</scope>
</reference>
<gene>
    <name evidence="1" type="ORF">COU18_00075</name>
</gene>
<dbReference type="AlphaFoldDB" id="A0A2H0UCM1"/>
<protein>
    <recommendedName>
        <fullName evidence="3">Type 4a pilus biogenesis protein PilO</fullName>
    </recommendedName>
</protein>
<organism evidence="1 2">
    <name type="scientific">Candidatus Kaiserbacteria bacterium CG10_big_fil_rev_8_21_14_0_10_51_14</name>
    <dbReference type="NCBI Taxonomy" id="1974610"/>
    <lineage>
        <taxon>Bacteria</taxon>
        <taxon>Candidatus Kaiseribacteriota</taxon>
    </lineage>
</organism>
<dbReference type="Proteomes" id="UP000231192">
    <property type="component" value="Unassembled WGS sequence"/>
</dbReference>
<evidence type="ECO:0000313" key="1">
    <source>
        <dbReference type="EMBL" id="PIR84142.1"/>
    </source>
</evidence>
<comment type="caution">
    <text evidence="1">The sequence shown here is derived from an EMBL/GenBank/DDBJ whole genome shotgun (WGS) entry which is preliminary data.</text>
</comment>
<dbReference type="EMBL" id="PFBK01000002">
    <property type="protein sequence ID" value="PIR84142.1"/>
    <property type="molecule type" value="Genomic_DNA"/>
</dbReference>
<proteinExistence type="predicted"/>